<dbReference type="Proteomes" id="UP000887568">
    <property type="component" value="Unplaced"/>
</dbReference>
<dbReference type="GO" id="GO:0004197">
    <property type="term" value="F:cysteine-type endopeptidase activity"/>
    <property type="evidence" value="ECO:0007669"/>
    <property type="project" value="InterPro"/>
</dbReference>
<dbReference type="AlphaFoldDB" id="A0A914AFR2"/>
<keyword evidence="12" id="KW-1185">Reference proteome</keyword>
<evidence type="ECO:0000256" key="6">
    <source>
        <dbReference type="ARBA" id="ARBA00023145"/>
    </source>
</evidence>
<dbReference type="GO" id="GO:0006915">
    <property type="term" value="P:apoptotic process"/>
    <property type="evidence" value="ECO:0007669"/>
    <property type="project" value="UniProtKB-KW"/>
</dbReference>
<evidence type="ECO:0000313" key="12">
    <source>
        <dbReference type="Proteomes" id="UP000887568"/>
    </source>
</evidence>
<keyword evidence="4" id="KW-0378">Hydrolase</keyword>
<dbReference type="OrthoDB" id="6044770at2759"/>
<dbReference type="PROSITE" id="PS50207">
    <property type="entry name" value="CASPASE_P10"/>
    <property type="match status" value="1"/>
</dbReference>
<protein>
    <submittedName>
        <fullName evidence="11">Uncharacterized protein</fullName>
    </submittedName>
</protein>
<feature type="region of interest" description="Disordered" evidence="8">
    <location>
        <begin position="42"/>
        <end position="82"/>
    </location>
</feature>
<evidence type="ECO:0000256" key="4">
    <source>
        <dbReference type="ARBA" id="ARBA00022801"/>
    </source>
</evidence>
<dbReference type="RefSeq" id="XP_038062568.1">
    <property type="nucleotide sequence ID" value="XM_038206640.1"/>
</dbReference>
<proteinExistence type="inferred from homology"/>
<dbReference type="GO" id="GO:0043067">
    <property type="term" value="P:regulation of programmed cell death"/>
    <property type="evidence" value="ECO:0007669"/>
    <property type="project" value="UniProtKB-ARBA"/>
</dbReference>
<dbReference type="EnsemblMetazoa" id="XM_038206640.1">
    <property type="protein sequence ID" value="XP_038062568.1"/>
    <property type="gene ID" value="LOC119733060"/>
</dbReference>
<dbReference type="SUPFAM" id="SSF52129">
    <property type="entry name" value="Caspase-like"/>
    <property type="match status" value="1"/>
</dbReference>
<dbReference type="PROSITE" id="PS01121">
    <property type="entry name" value="CASPASE_HIS"/>
    <property type="match status" value="1"/>
</dbReference>
<name>A0A914AFR2_PATMI</name>
<organism evidence="11 12">
    <name type="scientific">Patiria miniata</name>
    <name type="common">Bat star</name>
    <name type="synonym">Asterina miniata</name>
    <dbReference type="NCBI Taxonomy" id="46514"/>
    <lineage>
        <taxon>Eukaryota</taxon>
        <taxon>Metazoa</taxon>
        <taxon>Echinodermata</taxon>
        <taxon>Eleutherozoa</taxon>
        <taxon>Asterozoa</taxon>
        <taxon>Asteroidea</taxon>
        <taxon>Valvatacea</taxon>
        <taxon>Valvatida</taxon>
        <taxon>Asterinidae</taxon>
        <taxon>Patiria</taxon>
    </lineage>
</organism>
<dbReference type="GeneID" id="119733060"/>
<dbReference type="PANTHER" id="PTHR48169:SF7">
    <property type="entry name" value="CASPASE 10"/>
    <property type="match status" value="1"/>
</dbReference>
<dbReference type="SMART" id="SM00115">
    <property type="entry name" value="CASc"/>
    <property type="match status" value="1"/>
</dbReference>
<dbReference type="InterPro" id="IPR033139">
    <property type="entry name" value="Caspase_cys_AS"/>
</dbReference>
<evidence type="ECO:0000256" key="2">
    <source>
        <dbReference type="ARBA" id="ARBA00022670"/>
    </source>
</evidence>
<dbReference type="GO" id="GO:0005737">
    <property type="term" value="C:cytoplasm"/>
    <property type="evidence" value="ECO:0007669"/>
    <property type="project" value="UniProtKB-ARBA"/>
</dbReference>
<dbReference type="OMA" id="NAARCET"/>
<dbReference type="GO" id="GO:0006508">
    <property type="term" value="P:proteolysis"/>
    <property type="evidence" value="ECO:0007669"/>
    <property type="project" value="UniProtKB-KW"/>
</dbReference>
<accession>A0A914AFR2</accession>
<dbReference type="PRINTS" id="PR00376">
    <property type="entry name" value="IL1BCENZYME"/>
</dbReference>
<dbReference type="InterPro" id="IPR029030">
    <property type="entry name" value="Caspase-like_dom_sf"/>
</dbReference>
<dbReference type="InterPro" id="IPR002138">
    <property type="entry name" value="Pept_C14_p10"/>
</dbReference>
<evidence type="ECO:0000256" key="3">
    <source>
        <dbReference type="ARBA" id="ARBA00022703"/>
    </source>
</evidence>
<dbReference type="InterPro" id="IPR016129">
    <property type="entry name" value="Caspase_his_AS"/>
</dbReference>
<keyword evidence="5" id="KW-0788">Thiol protease</keyword>
<dbReference type="Pfam" id="PF00656">
    <property type="entry name" value="Peptidase_C14"/>
    <property type="match status" value="1"/>
</dbReference>
<dbReference type="PROSITE" id="PS50208">
    <property type="entry name" value="CASPASE_P20"/>
    <property type="match status" value="1"/>
</dbReference>
<evidence type="ECO:0000256" key="7">
    <source>
        <dbReference type="RuleBase" id="RU003971"/>
    </source>
</evidence>
<feature type="compositionally biased region" description="Polar residues" evidence="8">
    <location>
        <begin position="42"/>
        <end position="51"/>
    </location>
</feature>
<keyword evidence="3" id="KW-0053">Apoptosis</keyword>
<sequence>MLVNWKLAQATSVEQQMTTLRTALEKIGRADIAEFPQVISQTEETAGSGISHTKETAGSDPETTVSNVRQAPVNPQPPLQEYRMDRKPRGLCLIINNNTFDKPLKPRPGSEIDTGKLDKLFTKLHFKVEVKENLTGSVMCTLFQDVSQSHRHKNYACFACCIMTHGTLDEVWGTDGMPLKINWIQGLFTADSCNSLTGKPKLFFIQACRGSSHQIGVQEMETDDPGDIVAPTPNTIPNEADFLVSNSTVPGYVSYRHPRQGSWYVSALEDAISEHHNTTDMLSMLIIVNQILCDRNAKTNQGIGKQVSTLSCTFRRALYLRS</sequence>
<dbReference type="CDD" id="cd00032">
    <property type="entry name" value="CASc"/>
    <property type="match status" value="1"/>
</dbReference>
<evidence type="ECO:0000259" key="10">
    <source>
        <dbReference type="PROSITE" id="PS50208"/>
    </source>
</evidence>
<evidence type="ECO:0000256" key="8">
    <source>
        <dbReference type="SAM" id="MobiDB-lite"/>
    </source>
</evidence>
<comment type="similarity">
    <text evidence="1 7">Belongs to the peptidase C14A family.</text>
</comment>
<dbReference type="PANTHER" id="PTHR48169">
    <property type="entry name" value="DED DOMAIN-CONTAINING PROTEIN"/>
    <property type="match status" value="1"/>
</dbReference>
<feature type="domain" description="Caspase family p10" evidence="9">
    <location>
        <begin position="232"/>
        <end position="322"/>
    </location>
</feature>
<dbReference type="InterPro" id="IPR001309">
    <property type="entry name" value="Pept_C14_p20"/>
</dbReference>
<reference evidence="11" key="1">
    <citation type="submission" date="2022-11" db="UniProtKB">
        <authorList>
            <consortium name="EnsemblMetazoa"/>
        </authorList>
    </citation>
    <scope>IDENTIFICATION</scope>
</reference>
<evidence type="ECO:0000313" key="11">
    <source>
        <dbReference type="EnsemblMetazoa" id="XP_038062568.1"/>
    </source>
</evidence>
<dbReference type="Gene3D" id="3.40.50.1460">
    <property type="match status" value="1"/>
</dbReference>
<dbReference type="InterPro" id="IPR011600">
    <property type="entry name" value="Pept_C14_caspase"/>
</dbReference>
<keyword evidence="2" id="KW-0645">Protease</keyword>
<feature type="domain" description="Caspase family p20" evidence="10">
    <location>
        <begin position="88"/>
        <end position="212"/>
    </location>
</feature>
<evidence type="ECO:0000256" key="1">
    <source>
        <dbReference type="ARBA" id="ARBA00010134"/>
    </source>
</evidence>
<dbReference type="PROSITE" id="PS01122">
    <property type="entry name" value="CASPASE_CYS"/>
    <property type="match status" value="1"/>
</dbReference>
<dbReference type="InterPro" id="IPR015917">
    <property type="entry name" value="Pept_C14A"/>
</dbReference>
<dbReference type="GO" id="GO:0051604">
    <property type="term" value="P:protein maturation"/>
    <property type="evidence" value="ECO:0007669"/>
    <property type="project" value="UniProtKB-ARBA"/>
</dbReference>
<evidence type="ECO:0000259" key="9">
    <source>
        <dbReference type="PROSITE" id="PS50207"/>
    </source>
</evidence>
<evidence type="ECO:0000256" key="5">
    <source>
        <dbReference type="ARBA" id="ARBA00022807"/>
    </source>
</evidence>
<keyword evidence="6" id="KW-0865">Zymogen</keyword>